<dbReference type="EMBL" id="FQUQ01000002">
    <property type="protein sequence ID" value="SHF44597.1"/>
    <property type="molecule type" value="Genomic_DNA"/>
</dbReference>
<dbReference type="InterPro" id="IPR051531">
    <property type="entry name" value="N-acetyltransferase"/>
</dbReference>
<dbReference type="Proteomes" id="UP000184287">
    <property type="component" value="Unassembled WGS sequence"/>
</dbReference>
<keyword evidence="2" id="KW-0808">Transferase</keyword>
<reference evidence="3" key="1">
    <citation type="submission" date="2016-11" db="EMBL/GenBank/DDBJ databases">
        <authorList>
            <person name="Varghese N."/>
            <person name="Submissions S."/>
        </authorList>
    </citation>
    <scope>NUCLEOTIDE SEQUENCE [LARGE SCALE GENOMIC DNA]</scope>
    <source>
        <strain evidence="3">DSM 16990</strain>
    </source>
</reference>
<dbReference type="Gene3D" id="3.40.630.30">
    <property type="match status" value="1"/>
</dbReference>
<dbReference type="PANTHER" id="PTHR43792">
    <property type="entry name" value="GNAT FAMILY, PUTATIVE (AFU_ORTHOLOGUE AFUA_3G00765)-RELATED-RELATED"/>
    <property type="match status" value="1"/>
</dbReference>
<dbReference type="InterPro" id="IPR016181">
    <property type="entry name" value="Acyl_CoA_acyltransferase"/>
</dbReference>
<dbReference type="STRING" id="288992.SAMN04488522_1021303"/>
<feature type="domain" description="N-acetyltransferase" evidence="1">
    <location>
        <begin position="47"/>
        <end position="153"/>
    </location>
</feature>
<proteinExistence type="predicted"/>
<evidence type="ECO:0000313" key="3">
    <source>
        <dbReference type="Proteomes" id="UP000184287"/>
    </source>
</evidence>
<dbReference type="SUPFAM" id="SSF55729">
    <property type="entry name" value="Acyl-CoA N-acyltransferases (Nat)"/>
    <property type="match status" value="1"/>
</dbReference>
<dbReference type="PANTHER" id="PTHR43792:SF13">
    <property type="entry name" value="ACETYLTRANSFERASE"/>
    <property type="match status" value="1"/>
</dbReference>
<gene>
    <name evidence="2" type="ORF">SAMN04488522_1021303</name>
</gene>
<accession>A0A1M5BQT5</accession>
<evidence type="ECO:0000313" key="2">
    <source>
        <dbReference type="EMBL" id="SHF44597.1"/>
    </source>
</evidence>
<protein>
    <submittedName>
        <fullName evidence="2">Ribosomal-protein-alanine N-acetyltransferase</fullName>
    </submittedName>
</protein>
<sequence length="181" mass="20231">MKIKKITTDRLFLIPFTIPIAQEILNQQYTILSGMGLKPGKGWPDADMMETLPRIVNNLELVDEPSGFESWLIVEKGSKEIIGDIGFKGKPDGEGAVDLGYGIVDSARRKGYAVEAGEGMIKWAFKQQQVKVITARCMHVNEGSTKTLERLGFYQKIIKEEMVHWFLLREPGSKKESGISG</sequence>
<evidence type="ECO:0000259" key="1">
    <source>
        <dbReference type="Pfam" id="PF13302"/>
    </source>
</evidence>
<dbReference type="Pfam" id="PF13302">
    <property type="entry name" value="Acetyltransf_3"/>
    <property type="match status" value="1"/>
</dbReference>
<organism evidence="2 3">
    <name type="scientific">Pedobacter caeni</name>
    <dbReference type="NCBI Taxonomy" id="288992"/>
    <lineage>
        <taxon>Bacteria</taxon>
        <taxon>Pseudomonadati</taxon>
        <taxon>Bacteroidota</taxon>
        <taxon>Sphingobacteriia</taxon>
        <taxon>Sphingobacteriales</taxon>
        <taxon>Sphingobacteriaceae</taxon>
        <taxon>Pedobacter</taxon>
    </lineage>
</organism>
<keyword evidence="3" id="KW-1185">Reference proteome</keyword>
<name>A0A1M5BQT5_9SPHI</name>
<dbReference type="GO" id="GO:0016747">
    <property type="term" value="F:acyltransferase activity, transferring groups other than amino-acyl groups"/>
    <property type="evidence" value="ECO:0007669"/>
    <property type="project" value="InterPro"/>
</dbReference>
<dbReference type="InterPro" id="IPR000182">
    <property type="entry name" value="GNAT_dom"/>
</dbReference>
<dbReference type="OrthoDB" id="9811523at2"/>
<dbReference type="AlphaFoldDB" id="A0A1M5BQT5"/>